<evidence type="ECO:0000313" key="1">
    <source>
        <dbReference type="EMBL" id="KAK9081677.1"/>
    </source>
</evidence>
<reference evidence="1 2" key="1">
    <citation type="submission" date="2024-01" db="EMBL/GenBank/DDBJ databases">
        <title>Genome assemblies of Stephania.</title>
        <authorList>
            <person name="Yang L."/>
        </authorList>
    </citation>
    <scope>NUCLEOTIDE SEQUENCE [LARGE SCALE GENOMIC DNA]</scope>
    <source>
        <strain evidence="1">YNDBR</strain>
        <tissue evidence="1">Leaf</tissue>
    </source>
</reference>
<evidence type="ECO:0000313" key="2">
    <source>
        <dbReference type="Proteomes" id="UP001420932"/>
    </source>
</evidence>
<sequence>MNMAAVDMDVLPDKIIIDEVIKRYGRVNGYEDTEDERERAKIMDEPELAFMGAILRNQLTTLRNQEPVFKNQRALTKSIHIMERAMSKRNRCRGVAEVCVPSTQTRLPLSSNIDVPTLPGHEYYLYDPATSYQSRRIDLVENNDNATSRLRH</sequence>
<protein>
    <submittedName>
        <fullName evidence="1">Uncharacterized protein</fullName>
    </submittedName>
</protein>
<name>A0AAP0DZS1_9MAGN</name>
<dbReference type="Proteomes" id="UP001420932">
    <property type="component" value="Unassembled WGS sequence"/>
</dbReference>
<comment type="caution">
    <text evidence="1">The sequence shown here is derived from an EMBL/GenBank/DDBJ whole genome shotgun (WGS) entry which is preliminary data.</text>
</comment>
<keyword evidence="2" id="KW-1185">Reference proteome</keyword>
<organism evidence="1 2">
    <name type="scientific">Stephania yunnanensis</name>
    <dbReference type="NCBI Taxonomy" id="152371"/>
    <lineage>
        <taxon>Eukaryota</taxon>
        <taxon>Viridiplantae</taxon>
        <taxon>Streptophyta</taxon>
        <taxon>Embryophyta</taxon>
        <taxon>Tracheophyta</taxon>
        <taxon>Spermatophyta</taxon>
        <taxon>Magnoliopsida</taxon>
        <taxon>Ranunculales</taxon>
        <taxon>Menispermaceae</taxon>
        <taxon>Menispermoideae</taxon>
        <taxon>Cissampelideae</taxon>
        <taxon>Stephania</taxon>
    </lineage>
</organism>
<dbReference type="AlphaFoldDB" id="A0AAP0DZS1"/>
<proteinExistence type="predicted"/>
<gene>
    <name evidence="1" type="ORF">Syun_030895</name>
</gene>
<accession>A0AAP0DZS1</accession>
<dbReference type="EMBL" id="JBBNAF010000049">
    <property type="protein sequence ID" value="KAK9081677.1"/>
    <property type="molecule type" value="Genomic_DNA"/>
</dbReference>